<evidence type="ECO:0000313" key="15">
    <source>
        <dbReference type="EMBL" id="TPX48270.1"/>
    </source>
</evidence>
<dbReference type="EMBL" id="QEAN01000103">
    <property type="protein sequence ID" value="TPX48270.1"/>
    <property type="molecule type" value="Genomic_DNA"/>
</dbReference>
<name>A0A507DBI2_9FUNG</name>
<keyword evidence="6" id="KW-1133">Transmembrane helix</keyword>
<keyword evidence="16" id="KW-1185">Reference proteome</keyword>
<evidence type="ECO:0000256" key="10">
    <source>
        <dbReference type="RuleBase" id="RU000405"/>
    </source>
</evidence>
<evidence type="ECO:0000256" key="7">
    <source>
        <dbReference type="ARBA" id="ARBA00023136"/>
    </source>
</evidence>
<keyword evidence="11" id="KW-0175">Coiled coil</keyword>
<evidence type="ECO:0000256" key="6">
    <source>
        <dbReference type="ARBA" id="ARBA00022989"/>
    </source>
</evidence>
<evidence type="ECO:0000259" key="13">
    <source>
        <dbReference type="PROSITE" id="PS50112"/>
    </source>
</evidence>
<dbReference type="Pfam" id="PF13426">
    <property type="entry name" value="PAS_9"/>
    <property type="match status" value="1"/>
</dbReference>
<evidence type="ECO:0000256" key="3">
    <source>
        <dbReference type="ARBA" id="ARBA00022692"/>
    </source>
</evidence>
<dbReference type="Gene3D" id="3.30.450.20">
    <property type="entry name" value="PAS domain"/>
    <property type="match status" value="1"/>
</dbReference>
<evidence type="ECO:0000313" key="16">
    <source>
        <dbReference type="Proteomes" id="UP000317494"/>
    </source>
</evidence>
<dbReference type="SMART" id="SM00044">
    <property type="entry name" value="CYCc"/>
    <property type="match status" value="1"/>
</dbReference>
<dbReference type="InterPro" id="IPR011645">
    <property type="entry name" value="HNOB_dom_associated"/>
</dbReference>
<dbReference type="PROSITE" id="PS50125">
    <property type="entry name" value="GUANYLATE_CYCLASE_2"/>
    <property type="match status" value="1"/>
</dbReference>
<evidence type="ECO:0000256" key="1">
    <source>
        <dbReference type="ARBA" id="ARBA00004479"/>
    </source>
</evidence>
<sequence length="910" mass="102063">MVAPVGTPTISTKKAKGGPPAAPTENSPATANNEHVSTLGHDKGPTDSETAFQKTHAEATKTIYNNLRAECFKIEENIRGAEREVERKEEDAFIMHASEIELQNLMAQQSAERKKRREAFQTMILNRTERKKAKLSMKKLMRETKARDLKIMQQDSLAKATLELKTALHQRREAFELTVSNALTRHAKQLKLLAAAQERRIAAEKQLSELEVRHLPKEARAASVKKYAIYLSHRKAMDKRVTDHLREIQLMEVKHAKERFDCELLTHDEIASLKMMHAQQVEEMEFTHIAELHADKDKLNVLRETMKLMQLDAENNAEMRRFILQQKQLLKSVRDAQKARLGANTAESRDEQRSSRSSSRIRSLVESRSHSNQSIDSHDGHSTMSGISSNHDNENVLNSAMKNLGVDADNVDSMDDIHAQVAKLEANLVKLRTRLKDAIVELTAQQRQALELAERGCVERLRELEQSQDLEINNVRDVQEAELAELKAIQDKEIMMEQTIRDAEYKMLIERKLLNSVLDSCFDGIMNIDTSGIVFRFNKAAEKQFGYTSKEFTGMNIKELIPGELDDAADVTKFFGGGKRIQARNRSGTLFPAHMSISEVKEEGAHVYTAIIRDLTAEVQIERILRETEERKKAELGALIKELDSQKEKSDALISQMLPPQIAANLKAGVPIQPTSYERATVFFSDIVGFTTLASACAPMDIVGILNELYTMFDEVISQYDAYKVETIGDSYMVVSGVPNPNGFKHAGEIATMALHLLSVVSKFVIKSQPDYKLAVRIGINSGPVVAGVVGQKMPRYCLFGDTVNVASRMESTGGTTRLTSGSGRMRNTLVSGTRFGSMELANLERLRDEMDDTSGTPWGESQTPLQYNHFFAGLHQPKLCRASTCNMLRIIESMLAGLGRPVVFRRTGH</sequence>
<dbReference type="PROSITE" id="PS00452">
    <property type="entry name" value="GUANYLATE_CYCLASE_1"/>
    <property type="match status" value="1"/>
</dbReference>
<evidence type="ECO:0000256" key="2">
    <source>
        <dbReference type="ARBA" id="ARBA00012202"/>
    </source>
</evidence>
<keyword evidence="3" id="KW-0812">Transmembrane</keyword>
<dbReference type="GO" id="GO:0001653">
    <property type="term" value="F:peptide receptor activity"/>
    <property type="evidence" value="ECO:0007669"/>
    <property type="project" value="TreeGrafter"/>
</dbReference>
<evidence type="ECO:0000256" key="5">
    <source>
        <dbReference type="ARBA" id="ARBA00022741"/>
    </source>
</evidence>
<feature type="region of interest" description="Disordered" evidence="12">
    <location>
        <begin position="1"/>
        <end position="54"/>
    </location>
</feature>
<dbReference type="AlphaFoldDB" id="A0A507DBI2"/>
<dbReference type="GO" id="GO:0004383">
    <property type="term" value="F:guanylate cyclase activity"/>
    <property type="evidence" value="ECO:0007669"/>
    <property type="project" value="UniProtKB-EC"/>
</dbReference>
<dbReference type="FunFam" id="3.30.70.1230:FF:000030">
    <property type="entry name" value="Si:ch211-215j19.12"/>
    <property type="match status" value="1"/>
</dbReference>
<dbReference type="PROSITE" id="PS50112">
    <property type="entry name" value="PAS"/>
    <property type="match status" value="1"/>
</dbReference>
<dbReference type="EC" id="4.6.1.2" evidence="2"/>
<dbReference type="Gene3D" id="3.30.70.1230">
    <property type="entry name" value="Nucleotide cyclase"/>
    <property type="match status" value="1"/>
</dbReference>
<evidence type="ECO:0000259" key="14">
    <source>
        <dbReference type="PROSITE" id="PS50125"/>
    </source>
</evidence>
<keyword evidence="5" id="KW-0547">Nucleotide-binding</keyword>
<accession>A0A507DBI2</accession>
<dbReference type="CDD" id="cd00130">
    <property type="entry name" value="PAS"/>
    <property type="match status" value="1"/>
</dbReference>
<dbReference type="SMART" id="SM00091">
    <property type="entry name" value="PAS"/>
    <property type="match status" value="1"/>
</dbReference>
<dbReference type="Pfam" id="PF00211">
    <property type="entry name" value="Guanylate_cyc"/>
    <property type="match status" value="1"/>
</dbReference>
<feature type="region of interest" description="Disordered" evidence="12">
    <location>
        <begin position="339"/>
        <end position="394"/>
    </location>
</feature>
<evidence type="ECO:0000256" key="4">
    <source>
        <dbReference type="ARBA" id="ARBA00022729"/>
    </source>
</evidence>
<feature type="domain" description="PAS" evidence="13">
    <location>
        <begin position="510"/>
        <end position="561"/>
    </location>
</feature>
<dbReference type="InterPro" id="IPR001054">
    <property type="entry name" value="A/G_cyclase"/>
</dbReference>
<dbReference type="InterPro" id="IPR018297">
    <property type="entry name" value="A/G_cyclase_CS"/>
</dbReference>
<feature type="domain" description="Guanylate cyclase" evidence="14">
    <location>
        <begin position="681"/>
        <end position="811"/>
    </location>
</feature>
<proteinExistence type="inferred from homology"/>
<evidence type="ECO:0000256" key="9">
    <source>
        <dbReference type="ARBA" id="ARBA00023293"/>
    </source>
</evidence>
<feature type="coiled-coil region" evidence="11">
    <location>
        <begin position="64"/>
        <end position="91"/>
    </location>
</feature>
<evidence type="ECO:0000256" key="11">
    <source>
        <dbReference type="SAM" id="Coils"/>
    </source>
</evidence>
<dbReference type="PANTHER" id="PTHR11920:SF335">
    <property type="entry name" value="GUANYLATE CYCLASE"/>
    <property type="match status" value="1"/>
</dbReference>
<dbReference type="GO" id="GO:0004016">
    <property type="term" value="F:adenylate cyclase activity"/>
    <property type="evidence" value="ECO:0007669"/>
    <property type="project" value="TreeGrafter"/>
</dbReference>
<comment type="similarity">
    <text evidence="10">Belongs to the adenylyl cyclase class-4/guanylyl cyclase family.</text>
</comment>
<dbReference type="Gene3D" id="6.10.250.780">
    <property type="match status" value="1"/>
</dbReference>
<dbReference type="CDD" id="cd07302">
    <property type="entry name" value="CHD"/>
    <property type="match status" value="1"/>
</dbReference>
<dbReference type="InterPro" id="IPR050401">
    <property type="entry name" value="Cyclic_nucleotide_synthase"/>
</dbReference>
<dbReference type="SUPFAM" id="SSF55785">
    <property type="entry name" value="PYP-like sensor domain (PAS domain)"/>
    <property type="match status" value="1"/>
</dbReference>
<feature type="compositionally biased region" description="Polar residues" evidence="12">
    <location>
        <begin position="24"/>
        <end position="36"/>
    </location>
</feature>
<protein>
    <recommendedName>
        <fullName evidence="2">guanylate cyclase</fullName>
        <ecNumber evidence="2">4.6.1.2</ecNumber>
    </recommendedName>
</protein>
<dbReference type="InterPro" id="IPR035965">
    <property type="entry name" value="PAS-like_dom_sf"/>
</dbReference>
<dbReference type="GO" id="GO:0035556">
    <property type="term" value="P:intracellular signal transduction"/>
    <property type="evidence" value="ECO:0007669"/>
    <property type="project" value="InterPro"/>
</dbReference>
<evidence type="ECO:0000256" key="12">
    <source>
        <dbReference type="SAM" id="MobiDB-lite"/>
    </source>
</evidence>
<dbReference type="InterPro" id="IPR000014">
    <property type="entry name" value="PAS"/>
</dbReference>
<keyword evidence="4" id="KW-0732">Signal</keyword>
<dbReference type="GO" id="GO:0007168">
    <property type="term" value="P:receptor guanylyl cyclase signaling pathway"/>
    <property type="evidence" value="ECO:0007669"/>
    <property type="project" value="TreeGrafter"/>
</dbReference>
<comment type="caution">
    <text evidence="15">The sequence shown here is derived from an EMBL/GenBank/DDBJ whole genome shotgun (WGS) entry which is preliminary data.</text>
</comment>
<dbReference type="VEuPathDB" id="FungiDB:SeMB42_g03059"/>
<keyword evidence="9" id="KW-0141">cGMP biosynthesis</keyword>
<dbReference type="GO" id="GO:0000166">
    <property type="term" value="F:nucleotide binding"/>
    <property type="evidence" value="ECO:0007669"/>
    <property type="project" value="UniProtKB-KW"/>
</dbReference>
<dbReference type="NCBIfam" id="TIGR00229">
    <property type="entry name" value="sensory_box"/>
    <property type="match status" value="1"/>
</dbReference>
<dbReference type="InterPro" id="IPR029787">
    <property type="entry name" value="Nucleotide_cyclase"/>
</dbReference>
<feature type="compositionally biased region" description="Polar residues" evidence="12">
    <location>
        <begin position="382"/>
        <end position="394"/>
    </location>
</feature>
<keyword evidence="7" id="KW-0472">Membrane</keyword>
<evidence type="ECO:0000256" key="8">
    <source>
        <dbReference type="ARBA" id="ARBA00023239"/>
    </source>
</evidence>
<gene>
    <name evidence="15" type="ORF">SeMB42_g03059</name>
</gene>
<comment type="subcellular location">
    <subcellularLocation>
        <location evidence="1">Membrane</location>
        <topology evidence="1">Single-pass type I membrane protein</topology>
    </subcellularLocation>
</comment>
<dbReference type="Proteomes" id="UP000317494">
    <property type="component" value="Unassembled WGS sequence"/>
</dbReference>
<dbReference type="SUPFAM" id="SSF55073">
    <property type="entry name" value="Nucleotide cyclase"/>
    <property type="match status" value="1"/>
</dbReference>
<feature type="coiled-coil region" evidence="11">
    <location>
        <begin position="414"/>
        <end position="448"/>
    </location>
</feature>
<dbReference type="STRING" id="286115.A0A507DBI2"/>
<organism evidence="15 16">
    <name type="scientific">Synchytrium endobioticum</name>
    <dbReference type="NCBI Taxonomy" id="286115"/>
    <lineage>
        <taxon>Eukaryota</taxon>
        <taxon>Fungi</taxon>
        <taxon>Fungi incertae sedis</taxon>
        <taxon>Chytridiomycota</taxon>
        <taxon>Chytridiomycota incertae sedis</taxon>
        <taxon>Chytridiomycetes</taxon>
        <taxon>Synchytriales</taxon>
        <taxon>Synchytriaceae</taxon>
        <taxon>Synchytrium</taxon>
    </lineage>
</organism>
<dbReference type="Pfam" id="PF07701">
    <property type="entry name" value="HNOBA"/>
    <property type="match status" value="1"/>
</dbReference>
<dbReference type="PANTHER" id="PTHR11920">
    <property type="entry name" value="GUANYLYL CYCLASE"/>
    <property type="match status" value="1"/>
</dbReference>
<reference evidence="15 16" key="1">
    <citation type="journal article" date="2019" name="Sci. Rep.">
        <title>Comparative genomics of chytrid fungi reveal insights into the obligate biotrophic and pathogenic lifestyle of Synchytrium endobioticum.</title>
        <authorList>
            <person name="van de Vossenberg B.T.L.H."/>
            <person name="Warris S."/>
            <person name="Nguyen H.D.T."/>
            <person name="van Gent-Pelzer M.P.E."/>
            <person name="Joly D.L."/>
            <person name="van de Geest H.C."/>
            <person name="Bonants P.J.M."/>
            <person name="Smith D.S."/>
            <person name="Levesque C.A."/>
            <person name="van der Lee T.A.J."/>
        </authorList>
    </citation>
    <scope>NUCLEOTIDE SEQUENCE [LARGE SCALE GENOMIC DNA]</scope>
    <source>
        <strain evidence="15 16">MB42</strain>
    </source>
</reference>
<dbReference type="GO" id="GO:0005886">
    <property type="term" value="C:plasma membrane"/>
    <property type="evidence" value="ECO:0007669"/>
    <property type="project" value="TreeGrafter"/>
</dbReference>
<keyword evidence="8 10" id="KW-0456">Lyase</keyword>